<dbReference type="PANTHER" id="PTHR47168">
    <property type="entry name" value="RING ZINC FINGER DOMAIN SUPERFAMILY PROTEIN-RELATED"/>
    <property type="match status" value="1"/>
</dbReference>
<proteinExistence type="predicted"/>
<evidence type="ECO:0000313" key="13">
    <source>
        <dbReference type="EMBL" id="TPX36017.1"/>
    </source>
</evidence>
<evidence type="ECO:0000256" key="1">
    <source>
        <dbReference type="ARBA" id="ARBA00004167"/>
    </source>
</evidence>
<accession>A0A507C4V3</accession>
<organism evidence="13 14">
    <name type="scientific">Synchytrium microbalum</name>
    <dbReference type="NCBI Taxonomy" id="1806994"/>
    <lineage>
        <taxon>Eukaryota</taxon>
        <taxon>Fungi</taxon>
        <taxon>Fungi incertae sedis</taxon>
        <taxon>Chytridiomycota</taxon>
        <taxon>Chytridiomycota incertae sedis</taxon>
        <taxon>Chytridiomycetes</taxon>
        <taxon>Synchytriales</taxon>
        <taxon>Synchytriaceae</taxon>
        <taxon>Synchytrium</taxon>
    </lineage>
</organism>
<evidence type="ECO:0000256" key="6">
    <source>
        <dbReference type="ARBA" id="ARBA00022989"/>
    </source>
</evidence>
<comment type="caution">
    <text evidence="13">The sequence shown here is derived from an EMBL/GenBank/DDBJ whole genome shotgun (WGS) entry which is preliminary data.</text>
</comment>
<keyword evidence="5" id="KW-0862">Zinc</keyword>
<evidence type="ECO:0000256" key="8">
    <source>
        <dbReference type="PROSITE-ProRule" id="PRU00175"/>
    </source>
</evidence>
<feature type="chain" id="PRO_5021197279" description="RING-type domain-containing protein" evidence="11">
    <location>
        <begin position="19"/>
        <end position="587"/>
    </location>
</feature>
<dbReference type="GeneID" id="42002977"/>
<dbReference type="SMART" id="SM00184">
    <property type="entry name" value="RING"/>
    <property type="match status" value="1"/>
</dbReference>
<evidence type="ECO:0000256" key="11">
    <source>
        <dbReference type="SAM" id="SignalP"/>
    </source>
</evidence>
<reference evidence="13 14" key="1">
    <citation type="journal article" date="2019" name="Sci. Rep.">
        <title>Comparative genomics of chytrid fungi reveal insights into the obligate biotrophic and pathogenic lifestyle of Synchytrium endobioticum.</title>
        <authorList>
            <person name="van de Vossenberg B.T.L.H."/>
            <person name="Warris S."/>
            <person name="Nguyen H.D.T."/>
            <person name="van Gent-Pelzer M.P.E."/>
            <person name="Joly D.L."/>
            <person name="van de Geest H.C."/>
            <person name="Bonants P.J.M."/>
            <person name="Smith D.S."/>
            <person name="Levesque C.A."/>
            <person name="van der Lee T.A.J."/>
        </authorList>
    </citation>
    <scope>NUCLEOTIDE SEQUENCE [LARGE SCALE GENOMIC DNA]</scope>
    <source>
        <strain evidence="13 14">JEL517</strain>
    </source>
</reference>
<sequence length="587" mass="62266">MMWKAVILLAYFAGLVSSAQLFTTTVFIPSNHSEFRWTELASPPDGAPAISKTSSISIVGNNDAANNLQDQTWGTAYQFGGASCNDTIIPTPPPDNYKVSAFLLLPYPPNSGPCSEAALFARALNYSAQAVFFAYSPAPADYSGAITTAIKSTSIFVPLVGLNLNDFSSMLTAIQYFNAMGTVYQNTTAYNFTEYGPAVRAVPGFLGVAAVLNPSVASSSLLLQFFLAFVAGIVFVGLPCICGVHLLARYRRRQLNGDLAEGGPLRTGKPTLDALDLEALPVKEYHPKNKGGLTDPPGTPNGDNGQMISALEMIRMDRMKARPVSEPTTPVAAITRANNPSRVNVPIIPSSSLGDETPLLASAGSSVNSVEGALSNTMPSSPSRTIVADPEEEIKPASLPVSHNSSSASLGADTIRRATRKTNPETASIVSAAPTIETCAICIEPYEDGESVRVLPCHHFFHAVCVDQWLKERAAECPICRIEIKPARSSLSSQRQRITMDLLRDDSSAMFIAPPTRSTSVSVTPIASSSSSPSSPISPIHSDTTTLVESPVESKRNSVSDEEEVVVVGGGSRVTFSPDTRDESGGN</sequence>
<keyword evidence="2 10" id="KW-0812">Transmembrane</keyword>
<dbReference type="SUPFAM" id="SSF57850">
    <property type="entry name" value="RING/U-box"/>
    <property type="match status" value="1"/>
</dbReference>
<keyword evidence="7 10" id="KW-0472">Membrane</keyword>
<dbReference type="OrthoDB" id="8062037at2759"/>
<dbReference type="InterPro" id="IPR051653">
    <property type="entry name" value="E3_ligase_sorting_rcpt"/>
</dbReference>
<dbReference type="STRING" id="1806994.A0A507C4V3"/>
<keyword evidence="3" id="KW-0479">Metal-binding</keyword>
<keyword evidence="6 10" id="KW-1133">Transmembrane helix</keyword>
<dbReference type="EMBL" id="QEAO01000006">
    <property type="protein sequence ID" value="TPX36017.1"/>
    <property type="molecule type" value="Genomic_DNA"/>
</dbReference>
<dbReference type="InterPro" id="IPR013083">
    <property type="entry name" value="Znf_RING/FYVE/PHD"/>
</dbReference>
<feature type="domain" description="RING-type" evidence="12">
    <location>
        <begin position="439"/>
        <end position="481"/>
    </location>
</feature>
<evidence type="ECO:0000256" key="4">
    <source>
        <dbReference type="ARBA" id="ARBA00022771"/>
    </source>
</evidence>
<protein>
    <recommendedName>
        <fullName evidence="12">RING-type domain-containing protein</fullName>
    </recommendedName>
</protein>
<feature type="signal peptide" evidence="11">
    <location>
        <begin position="1"/>
        <end position="18"/>
    </location>
</feature>
<dbReference type="InterPro" id="IPR011016">
    <property type="entry name" value="Znf_RING-CH"/>
</dbReference>
<keyword evidence="14" id="KW-1185">Reference proteome</keyword>
<evidence type="ECO:0000313" key="14">
    <source>
        <dbReference type="Proteomes" id="UP000319731"/>
    </source>
</evidence>
<evidence type="ECO:0000256" key="7">
    <source>
        <dbReference type="ARBA" id="ARBA00023136"/>
    </source>
</evidence>
<evidence type="ECO:0000256" key="2">
    <source>
        <dbReference type="ARBA" id="ARBA00022692"/>
    </source>
</evidence>
<dbReference type="SMART" id="SM00744">
    <property type="entry name" value="RINGv"/>
    <property type="match status" value="1"/>
</dbReference>
<dbReference type="AlphaFoldDB" id="A0A507C4V3"/>
<feature type="compositionally biased region" description="Low complexity" evidence="9">
    <location>
        <begin position="519"/>
        <end position="546"/>
    </location>
</feature>
<gene>
    <name evidence="13" type="ORF">SmJEL517_g01752</name>
</gene>
<dbReference type="GO" id="GO:0008270">
    <property type="term" value="F:zinc ion binding"/>
    <property type="evidence" value="ECO:0007669"/>
    <property type="project" value="UniProtKB-KW"/>
</dbReference>
<evidence type="ECO:0000259" key="12">
    <source>
        <dbReference type="PROSITE" id="PS50089"/>
    </source>
</evidence>
<keyword evidence="11" id="KW-0732">Signal</keyword>
<dbReference type="FunFam" id="3.30.40.10:FF:000388">
    <property type="entry name" value="Putative RING zinc finger domain superfamily protein"/>
    <property type="match status" value="1"/>
</dbReference>
<dbReference type="GO" id="GO:0016020">
    <property type="term" value="C:membrane"/>
    <property type="evidence" value="ECO:0007669"/>
    <property type="project" value="UniProtKB-SubCell"/>
</dbReference>
<dbReference type="Gene3D" id="3.30.40.10">
    <property type="entry name" value="Zinc/RING finger domain, C3HC4 (zinc finger)"/>
    <property type="match status" value="1"/>
</dbReference>
<dbReference type="InterPro" id="IPR001841">
    <property type="entry name" value="Znf_RING"/>
</dbReference>
<dbReference type="PANTHER" id="PTHR47168:SF1">
    <property type="entry name" value="OS02G0798600 PROTEIN"/>
    <property type="match status" value="1"/>
</dbReference>
<evidence type="ECO:0000256" key="3">
    <source>
        <dbReference type="ARBA" id="ARBA00022723"/>
    </source>
</evidence>
<dbReference type="Pfam" id="PF13639">
    <property type="entry name" value="zf-RING_2"/>
    <property type="match status" value="1"/>
</dbReference>
<evidence type="ECO:0000256" key="10">
    <source>
        <dbReference type="SAM" id="Phobius"/>
    </source>
</evidence>
<dbReference type="RefSeq" id="XP_031026402.1">
    <property type="nucleotide sequence ID" value="XM_031167680.1"/>
</dbReference>
<comment type="subcellular location">
    <subcellularLocation>
        <location evidence="1">Membrane</location>
        <topology evidence="1">Single-pass membrane protein</topology>
    </subcellularLocation>
</comment>
<evidence type="ECO:0000256" key="5">
    <source>
        <dbReference type="ARBA" id="ARBA00022833"/>
    </source>
</evidence>
<name>A0A507C4V3_9FUNG</name>
<evidence type="ECO:0000256" key="9">
    <source>
        <dbReference type="SAM" id="MobiDB-lite"/>
    </source>
</evidence>
<keyword evidence="4 8" id="KW-0863">Zinc-finger</keyword>
<feature type="region of interest" description="Disordered" evidence="9">
    <location>
        <begin position="519"/>
        <end position="587"/>
    </location>
</feature>
<feature type="transmembrane region" description="Helical" evidence="10">
    <location>
        <begin position="221"/>
        <end position="248"/>
    </location>
</feature>
<dbReference type="PROSITE" id="PS50089">
    <property type="entry name" value="ZF_RING_2"/>
    <property type="match status" value="1"/>
</dbReference>
<dbReference type="Proteomes" id="UP000319731">
    <property type="component" value="Unassembled WGS sequence"/>
</dbReference>